<evidence type="ECO:0000256" key="7">
    <source>
        <dbReference type="ARBA" id="ARBA00023180"/>
    </source>
</evidence>
<evidence type="ECO:0000256" key="4">
    <source>
        <dbReference type="ARBA" id="ARBA00022989"/>
    </source>
</evidence>
<proteinExistence type="inferred from homology"/>
<evidence type="ECO:0000256" key="3">
    <source>
        <dbReference type="ARBA" id="ARBA00022692"/>
    </source>
</evidence>
<organism evidence="9 10">
    <name type="scientific">Bombardia bombarda</name>
    <dbReference type="NCBI Taxonomy" id="252184"/>
    <lineage>
        <taxon>Eukaryota</taxon>
        <taxon>Fungi</taxon>
        <taxon>Dikarya</taxon>
        <taxon>Ascomycota</taxon>
        <taxon>Pezizomycotina</taxon>
        <taxon>Sordariomycetes</taxon>
        <taxon>Sordariomycetidae</taxon>
        <taxon>Sordariales</taxon>
        <taxon>Lasiosphaeriaceae</taxon>
        <taxon>Bombardia</taxon>
    </lineage>
</organism>
<dbReference type="AlphaFoldDB" id="A0AA39XL16"/>
<gene>
    <name evidence="9" type="ORF">B0T17DRAFT_517807</name>
</gene>
<comment type="subcellular location">
    <subcellularLocation>
        <location evidence="1">Membrane</location>
        <topology evidence="1">Single-pass membrane protein</topology>
    </subcellularLocation>
</comment>
<dbReference type="EMBL" id="JAULSR010000001">
    <property type="protein sequence ID" value="KAK0635983.1"/>
    <property type="molecule type" value="Genomic_DNA"/>
</dbReference>
<sequence>MGLFYNYEHYKILDEGVADENIYTHFDHCIDMLCMNLMCLADVTPALFYDPLDNPKRRDPLPDWLSLHTCRDFDAILDWSKNGRPAVG</sequence>
<dbReference type="InterPro" id="IPR021765">
    <property type="entry name" value="UstYa-like"/>
</dbReference>
<name>A0AA39XL16_9PEZI</name>
<comment type="caution">
    <text evidence="9">The sequence shown here is derived from an EMBL/GenBank/DDBJ whole genome shotgun (WGS) entry which is preliminary data.</text>
</comment>
<comment type="pathway">
    <text evidence="2">Mycotoxin biosynthesis.</text>
</comment>
<protein>
    <submittedName>
        <fullName evidence="9">Uncharacterized protein</fullName>
    </submittedName>
</protein>
<dbReference type="Proteomes" id="UP001174934">
    <property type="component" value="Unassembled WGS sequence"/>
</dbReference>
<dbReference type="Pfam" id="PF11807">
    <property type="entry name" value="UstYa"/>
    <property type="match status" value="1"/>
</dbReference>
<evidence type="ECO:0000313" key="10">
    <source>
        <dbReference type="Proteomes" id="UP001174934"/>
    </source>
</evidence>
<dbReference type="GO" id="GO:0043386">
    <property type="term" value="P:mycotoxin biosynthetic process"/>
    <property type="evidence" value="ECO:0007669"/>
    <property type="project" value="InterPro"/>
</dbReference>
<evidence type="ECO:0000256" key="1">
    <source>
        <dbReference type="ARBA" id="ARBA00004167"/>
    </source>
</evidence>
<keyword evidence="10" id="KW-1185">Reference proteome</keyword>
<dbReference type="PANTHER" id="PTHR33365">
    <property type="entry name" value="YALI0B05434P"/>
    <property type="match status" value="1"/>
</dbReference>
<evidence type="ECO:0000256" key="8">
    <source>
        <dbReference type="ARBA" id="ARBA00035112"/>
    </source>
</evidence>
<keyword evidence="5" id="KW-0843">Virulence</keyword>
<evidence type="ECO:0000256" key="5">
    <source>
        <dbReference type="ARBA" id="ARBA00023026"/>
    </source>
</evidence>
<reference evidence="9" key="1">
    <citation type="submission" date="2023-06" db="EMBL/GenBank/DDBJ databases">
        <title>Genome-scale phylogeny and comparative genomics of the fungal order Sordariales.</title>
        <authorList>
            <consortium name="Lawrence Berkeley National Laboratory"/>
            <person name="Hensen N."/>
            <person name="Bonometti L."/>
            <person name="Westerberg I."/>
            <person name="Brannstrom I.O."/>
            <person name="Guillou S."/>
            <person name="Cros-Aarteil S."/>
            <person name="Calhoun S."/>
            <person name="Haridas S."/>
            <person name="Kuo A."/>
            <person name="Mondo S."/>
            <person name="Pangilinan J."/>
            <person name="Riley R."/>
            <person name="LaButti K."/>
            <person name="Andreopoulos B."/>
            <person name="Lipzen A."/>
            <person name="Chen C."/>
            <person name="Yanf M."/>
            <person name="Daum C."/>
            <person name="Ng V."/>
            <person name="Clum A."/>
            <person name="Steindorff A."/>
            <person name="Ohm R."/>
            <person name="Martin F."/>
            <person name="Silar P."/>
            <person name="Natvig D."/>
            <person name="Lalanne C."/>
            <person name="Gautier V."/>
            <person name="Ament-velasquez S.L."/>
            <person name="Kruys A."/>
            <person name="Hutchinson M.I."/>
            <person name="Powell A.J."/>
            <person name="Barry K."/>
            <person name="Miller A.N."/>
            <person name="Grigoriev I.V."/>
            <person name="Debuchy R."/>
            <person name="Gladieux P."/>
            <person name="Thoren M.H."/>
            <person name="Johannesson H."/>
        </authorList>
    </citation>
    <scope>NUCLEOTIDE SEQUENCE</scope>
    <source>
        <strain evidence="9">SMH3391-2</strain>
    </source>
</reference>
<evidence type="ECO:0000256" key="2">
    <source>
        <dbReference type="ARBA" id="ARBA00004685"/>
    </source>
</evidence>
<dbReference type="PANTHER" id="PTHR33365:SF4">
    <property type="entry name" value="CYCLOCHLOROTINE BIOSYNTHESIS PROTEIN O"/>
    <property type="match status" value="1"/>
</dbReference>
<keyword evidence="3" id="KW-0812">Transmembrane</keyword>
<keyword evidence="4" id="KW-1133">Transmembrane helix</keyword>
<keyword evidence="7" id="KW-0325">Glycoprotein</keyword>
<accession>A0AA39XL16</accession>
<keyword evidence="6" id="KW-0472">Membrane</keyword>
<evidence type="ECO:0000313" key="9">
    <source>
        <dbReference type="EMBL" id="KAK0635983.1"/>
    </source>
</evidence>
<evidence type="ECO:0000256" key="6">
    <source>
        <dbReference type="ARBA" id="ARBA00023136"/>
    </source>
</evidence>
<comment type="similarity">
    <text evidence="8">Belongs to the ustYa family.</text>
</comment>
<dbReference type="GO" id="GO:0016020">
    <property type="term" value="C:membrane"/>
    <property type="evidence" value="ECO:0007669"/>
    <property type="project" value="UniProtKB-SubCell"/>
</dbReference>